<dbReference type="EMBL" id="JAJJMM010000001">
    <property type="protein sequence ID" value="MCC9063002.1"/>
    <property type="molecule type" value="Genomic_DNA"/>
</dbReference>
<keyword evidence="1" id="KW-0812">Transmembrane</keyword>
<comment type="caution">
    <text evidence="2">The sequence shown here is derived from an EMBL/GenBank/DDBJ whole genome shotgun (WGS) entry which is preliminary data.</text>
</comment>
<protein>
    <submittedName>
        <fullName evidence="2">Uncharacterized protein</fullName>
    </submittedName>
</protein>
<sequence>MENKRVHYILIPILLLFAIYSYKKLNKNEEIQEKSAVETLEPKDVKTEIKIKLETSDSIVQIGNCYSYEEDGNYYGVVLIKYEDDDLYTVALLDKPENQELKKNNFLDGSLICTSNHMLPLGTYGLSTGFFMKEDLNVFQKNFKYVCHLDLDDSKIEINGGGSLIFNQTVSIKDLRVNRLLKEMKRYTEPTSKYLN</sequence>
<evidence type="ECO:0000313" key="2">
    <source>
        <dbReference type="EMBL" id="MCC9063002.1"/>
    </source>
</evidence>
<gene>
    <name evidence="2" type="ORF">LNP81_08340</name>
</gene>
<evidence type="ECO:0000256" key="1">
    <source>
        <dbReference type="SAM" id="Phobius"/>
    </source>
</evidence>
<feature type="transmembrane region" description="Helical" evidence="1">
    <location>
        <begin position="6"/>
        <end position="22"/>
    </location>
</feature>
<organism evidence="2 3">
    <name type="scientific">Flavobacterium piscisymbiosum</name>
    <dbReference type="NCBI Taxonomy" id="2893753"/>
    <lineage>
        <taxon>Bacteria</taxon>
        <taxon>Pseudomonadati</taxon>
        <taxon>Bacteroidota</taxon>
        <taxon>Flavobacteriia</taxon>
        <taxon>Flavobacteriales</taxon>
        <taxon>Flavobacteriaceae</taxon>
        <taxon>Flavobacterium</taxon>
    </lineage>
</organism>
<name>A0ABS8MBV3_9FLAO</name>
<keyword evidence="1" id="KW-0472">Membrane</keyword>
<dbReference type="RefSeq" id="WP_230034950.1">
    <property type="nucleotide sequence ID" value="NZ_JAJJMM010000001.1"/>
</dbReference>
<proteinExistence type="predicted"/>
<dbReference type="Proteomes" id="UP001430679">
    <property type="component" value="Unassembled WGS sequence"/>
</dbReference>
<reference evidence="2" key="1">
    <citation type="submission" date="2021-11" db="EMBL/GenBank/DDBJ databases">
        <title>Description of novel Flavobacterium species.</title>
        <authorList>
            <person name="Saticioglu I.B."/>
            <person name="Ay H."/>
            <person name="Altun S."/>
            <person name="Duman M."/>
        </authorList>
    </citation>
    <scope>NUCLEOTIDE SEQUENCE</scope>
    <source>
        <strain evidence="2">F-30</strain>
    </source>
</reference>
<keyword evidence="1" id="KW-1133">Transmembrane helix</keyword>
<keyword evidence="3" id="KW-1185">Reference proteome</keyword>
<accession>A0ABS8MBV3</accession>
<evidence type="ECO:0000313" key="3">
    <source>
        <dbReference type="Proteomes" id="UP001430679"/>
    </source>
</evidence>